<dbReference type="GO" id="GO:0016020">
    <property type="term" value="C:membrane"/>
    <property type="evidence" value="ECO:0007669"/>
    <property type="project" value="UniProtKB-SubCell"/>
</dbReference>
<reference evidence="11" key="5">
    <citation type="journal article" date="2018" name="Nat. Plants">
        <title>Whole-genome landscape of Medicago truncatula symbiotic genes.</title>
        <authorList>
            <person name="Pecrix Y."/>
            <person name="Gamas P."/>
            <person name="Carrere S."/>
        </authorList>
    </citation>
    <scope>NUCLEOTIDE SEQUENCE</scope>
    <source>
        <tissue evidence="11">Leaves</tissue>
    </source>
</reference>
<gene>
    <name evidence="12" type="primary">11414005</name>
    <name evidence="10" type="ordered locus">MTR_5g042320</name>
    <name evidence="11" type="ORF">MtrunA17_Chr5g0417931</name>
</gene>
<evidence type="ECO:0000256" key="7">
    <source>
        <dbReference type="RuleBase" id="RU003827"/>
    </source>
</evidence>
<dbReference type="AlphaFoldDB" id="G7JWI1"/>
<dbReference type="eggNOG" id="KOG1691">
    <property type="taxonomic scope" value="Eukaryota"/>
</dbReference>
<sequence>MNMLGLNTQKPYLLFLLVVAMGLFSFSVQSMRFDLPNGKGKARCFSEDMKKNTMVVGNYSIVNPNEGHPLPDNHTITVQVATHGSMAKYHLAERVQAGQFAFTAYQSGDYVICFVDKTEDPHVSLSIDFEWKTGMAAIDRHSIAKKTNVDNMTQEVKILLESALSIKEEMSYLLERNTELVELSWITENRMLLMIFVSFFVCFSVAGLQIWHLKTFFQKNKLI</sequence>
<dbReference type="GO" id="GO:0030134">
    <property type="term" value="C:COPII-coated ER to Golgi transport vesicle"/>
    <property type="evidence" value="ECO:0000318"/>
    <property type="project" value="GO_Central"/>
</dbReference>
<evidence type="ECO:0000256" key="6">
    <source>
        <dbReference type="ARBA" id="ARBA00023136"/>
    </source>
</evidence>
<keyword evidence="6 8" id="KW-0472">Membrane</keyword>
<dbReference type="InterPro" id="IPR009038">
    <property type="entry name" value="GOLD_dom"/>
</dbReference>
<evidence type="ECO:0000256" key="4">
    <source>
        <dbReference type="ARBA" id="ARBA00022729"/>
    </source>
</evidence>
<evidence type="ECO:0000313" key="13">
    <source>
        <dbReference type="Proteomes" id="UP000002051"/>
    </source>
</evidence>
<name>G7JWI1_MEDTR</name>
<keyword evidence="5 8" id="KW-1133">Transmembrane helix</keyword>
<dbReference type="GO" id="GO:0005783">
    <property type="term" value="C:endoplasmic reticulum"/>
    <property type="evidence" value="ECO:0000318"/>
    <property type="project" value="GO_Central"/>
</dbReference>
<dbReference type="Gramene" id="rna30634">
    <property type="protein sequence ID" value="RHN55453.1"/>
    <property type="gene ID" value="gene30634"/>
</dbReference>
<keyword evidence="3 7" id="KW-0812">Transmembrane</keyword>
<feature type="transmembrane region" description="Helical" evidence="8">
    <location>
        <begin position="191"/>
        <end position="211"/>
    </location>
</feature>
<dbReference type="OrthoDB" id="759142at2759"/>
<dbReference type="EMBL" id="CM001221">
    <property type="protein sequence ID" value="AES96853.1"/>
    <property type="molecule type" value="Genomic_DNA"/>
</dbReference>
<evidence type="ECO:0000256" key="2">
    <source>
        <dbReference type="ARBA" id="ARBA00007104"/>
    </source>
</evidence>
<keyword evidence="4" id="KW-0732">Signal</keyword>
<evidence type="ECO:0000259" key="9">
    <source>
        <dbReference type="PROSITE" id="PS50866"/>
    </source>
</evidence>
<dbReference type="Proteomes" id="UP000002051">
    <property type="component" value="Chromosome 5"/>
</dbReference>
<dbReference type="Proteomes" id="UP000265566">
    <property type="component" value="Chromosome 5"/>
</dbReference>
<reference evidence="10 13" key="2">
    <citation type="journal article" date="2014" name="BMC Genomics">
        <title>An improved genome release (version Mt4.0) for the model legume Medicago truncatula.</title>
        <authorList>
            <person name="Tang H."/>
            <person name="Krishnakumar V."/>
            <person name="Bidwell S."/>
            <person name="Rosen B."/>
            <person name="Chan A."/>
            <person name="Zhou S."/>
            <person name="Gentzbittel L."/>
            <person name="Childs K.L."/>
            <person name="Yandell M."/>
            <person name="Gundlach H."/>
            <person name="Mayer K.F."/>
            <person name="Schwartz D.C."/>
            <person name="Town C.D."/>
        </authorList>
    </citation>
    <scope>GENOME REANNOTATION</scope>
    <source>
        <strain evidence="12 13">cv. Jemalong A17</strain>
    </source>
</reference>
<keyword evidence="13" id="KW-1185">Reference proteome</keyword>
<evidence type="ECO:0000256" key="5">
    <source>
        <dbReference type="ARBA" id="ARBA00022989"/>
    </source>
</evidence>
<organism evidence="10 13">
    <name type="scientific">Medicago truncatula</name>
    <name type="common">Barrel medic</name>
    <name type="synonym">Medicago tribuloides</name>
    <dbReference type="NCBI Taxonomy" id="3880"/>
    <lineage>
        <taxon>Eukaryota</taxon>
        <taxon>Viridiplantae</taxon>
        <taxon>Streptophyta</taxon>
        <taxon>Embryophyta</taxon>
        <taxon>Tracheophyta</taxon>
        <taxon>Spermatophyta</taxon>
        <taxon>Magnoliopsida</taxon>
        <taxon>eudicotyledons</taxon>
        <taxon>Gunneridae</taxon>
        <taxon>Pentapetalae</taxon>
        <taxon>rosids</taxon>
        <taxon>fabids</taxon>
        <taxon>Fabales</taxon>
        <taxon>Fabaceae</taxon>
        <taxon>Papilionoideae</taxon>
        <taxon>50 kb inversion clade</taxon>
        <taxon>NPAAA clade</taxon>
        <taxon>Hologalegina</taxon>
        <taxon>IRL clade</taxon>
        <taxon>Trifolieae</taxon>
        <taxon>Medicago</taxon>
    </lineage>
</organism>
<dbReference type="GO" id="GO:0005794">
    <property type="term" value="C:Golgi apparatus"/>
    <property type="evidence" value="ECO:0000318"/>
    <property type="project" value="GO_Central"/>
</dbReference>
<evidence type="ECO:0000256" key="1">
    <source>
        <dbReference type="ARBA" id="ARBA00004479"/>
    </source>
</evidence>
<dbReference type="GO" id="GO:0006888">
    <property type="term" value="P:endoplasmic reticulum to Golgi vesicle-mediated transport"/>
    <property type="evidence" value="ECO:0000318"/>
    <property type="project" value="GO_Central"/>
</dbReference>
<reference evidence="12" key="3">
    <citation type="submission" date="2015-04" db="UniProtKB">
        <authorList>
            <consortium name="EnsemblPlants"/>
        </authorList>
    </citation>
    <scope>IDENTIFICATION</scope>
    <source>
        <strain evidence="12">cv. Jemalong A17</strain>
    </source>
</reference>
<evidence type="ECO:0000256" key="8">
    <source>
        <dbReference type="SAM" id="Phobius"/>
    </source>
</evidence>
<dbReference type="EMBL" id="PSQE01000005">
    <property type="protein sequence ID" value="RHN55453.1"/>
    <property type="molecule type" value="Genomic_DNA"/>
</dbReference>
<comment type="similarity">
    <text evidence="2 7">Belongs to the EMP24/GP25L family.</text>
</comment>
<dbReference type="STRING" id="3880.G7JWI1"/>
<reference evidence="14" key="4">
    <citation type="journal article" date="2018" name="Nat. Plants">
        <title>Whole-genome landscape of Medicago truncatula symbiotic genes.</title>
        <authorList>
            <person name="Pecrix Y."/>
            <person name="Staton S.E."/>
            <person name="Sallet E."/>
            <person name="Lelandais-Briere C."/>
            <person name="Moreau S."/>
            <person name="Carrere S."/>
            <person name="Blein T."/>
            <person name="Jardinaud M.F."/>
            <person name="Latrasse D."/>
            <person name="Zouine M."/>
            <person name="Zahm M."/>
            <person name="Kreplak J."/>
            <person name="Mayjonade B."/>
            <person name="Satge C."/>
            <person name="Perez M."/>
            <person name="Cauet S."/>
            <person name="Marande W."/>
            <person name="Chantry-Darmon C."/>
            <person name="Lopez-Roques C."/>
            <person name="Bouchez O."/>
            <person name="Berard A."/>
            <person name="Debelle F."/>
            <person name="Munos S."/>
            <person name="Bendahmane A."/>
            <person name="Berges H."/>
            <person name="Niebel A."/>
            <person name="Buitink J."/>
            <person name="Frugier F."/>
            <person name="Benhamed M."/>
            <person name="Crespi M."/>
            <person name="Gouzy J."/>
            <person name="Gamas P."/>
        </authorList>
    </citation>
    <scope>NUCLEOTIDE SEQUENCE [LARGE SCALE GENOMIC DNA]</scope>
    <source>
        <strain evidence="14">cv. Jemalong A17</strain>
    </source>
</reference>
<dbReference type="Pfam" id="PF01105">
    <property type="entry name" value="EMP24_GP25L"/>
    <property type="match status" value="1"/>
</dbReference>
<dbReference type="PANTHER" id="PTHR22811">
    <property type="entry name" value="TRANSMEMBRANE EMP24 DOMAIN-CONTAINING PROTEIN"/>
    <property type="match status" value="1"/>
</dbReference>
<dbReference type="HOGENOM" id="CLU_066963_3_2_1"/>
<comment type="subcellular location">
    <subcellularLocation>
        <location evidence="1 7">Membrane</location>
        <topology evidence="1 7">Single-pass type I membrane protein</topology>
    </subcellularLocation>
</comment>
<evidence type="ECO:0000313" key="14">
    <source>
        <dbReference type="Proteomes" id="UP000265566"/>
    </source>
</evidence>
<accession>G7JWI1</accession>
<dbReference type="KEGG" id="mtr:11414005"/>
<dbReference type="SMART" id="SM01190">
    <property type="entry name" value="EMP24_GP25L"/>
    <property type="match status" value="1"/>
</dbReference>
<proteinExistence type="inferred from homology"/>
<dbReference type="EnsemblPlants" id="AES96853">
    <property type="protein sequence ID" value="AES96853"/>
    <property type="gene ID" value="MTR_5g042320"/>
</dbReference>
<dbReference type="GO" id="GO:0006886">
    <property type="term" value="P:intracellular protein transport"/>
    <property type="evidence" value="ECO:0000318"/>
    <property type="project" value="GO_Central"/>
</dbReference>
<dbReference type="PROSITE" id="PS50866">
    <property type="entry name" value="GOLD"/>
    <property type="match status" value="1"/>
</dbReference>
<evidence type="ECO:0000313" key="10">
    <source>
        <dbReference type="EMBL" id="AES96853.1"/>
    </source>
</evidence>
<dbReference type="OMA" id="WITENRM"/>
<protein>
    <submittedName>
        <fullName evidence="10">Emp24/gp25L/p24 family protein</fullName>
    </submittedName>
</protein>
<evidence type="ECO:0000313" key="11">
    <source>
        <dbReference type="EMBL" id="RHN55453.1"/>
    </source>
</evidence>
<evidence type="ECO:0000313" key="12">
    <source>
        <dbReference type="EnsemblPlants" id="AES96853"/>
    </source>
</evidence>
<feature type="domain" description="GOLD" evidence="9">
    <location>
        <begin position="42"/>
        <end position="133"/>
    </location>
</feature>
<dbReference type="PaxDb" id="3880-AES96853"/>
<dbReference type="InterPro" id="IPR015720">
    <property type="entry name" value="Emp24-like"/>
</dbReference>
<dbReference type="GO" id="GO:0005793">
    <property type="term" value="C:endoplasmic reticulum-Golgi intermediate compartment"/>
    <property type="evidence" value="ECO:0000318"/>
    <property type="project" value="GO_Central"/>
</dbReference>
<dbReference type="GO" id="GO:0007030">
    <property type="term" value="P:Golgi organization"/>
    <property type="evidence" value="ECO:0000318"/>
    <property type="project" value="GO_Central"/>
</dbReference>
<reference evidence="10 13" key="1">
    <citation type="journal article" date="2011" name="Nature">
        <title>The Medicago genome provides insight into the evolution of rhizobial symbioses.</title>
        <authorList>
            <person name="Young N.D."/>
            <person name="Debelle F."/>
            <person name="Oldroyd G.E."/>
            <person name="Geurts R."/>
            <person name="Cannon S.B."/>
            <person name="Udvardi M.K."/>
            <person name="Benedito V.A."/>
            <person name="Mayer K.F."/>
            <person name="Gouzy J."/>
            <person name="Schoof H."/>
            <person name="Van de Peer Y."/>
            <person name="Proost S."/>
            <person name="Cook D.R."/>
            <person name="Meyers B.C."/>
            <person name="Spannagl M."/>
            <person name="Cheung F."/>
            <person name="De Mita S."/>
            <person name="Krishnakumar V."/>
            <person name="Gundlach H."/>
            <person name="Zhou S."/>
            <person name="Mudge J."/>
            <person name="Bharti A.K."/>
            <person name="Murray J.D."/>
            <person name="Naoumkina M.A."/>
            <person name="Rosen B."/>
            <person name="Silverstein K.A."/>
            <person name="Tang H."/>
            <person name="Rombauts S."/>
            <person name="Zhao P.X."/>
            <person name="Zhou P."/>
            <person name="Barbe V."/>
            <person name="Bardou P."/>
            <person name="Bechner M."/>
            <person name="Bellec A."/>
            <person name="Berger A."/>
            <person name="Berges H."/>
            <person name="Bidwell S."/>
            <person name="Bisseling T."/>
            <person name="Choisne N."/>
            <person name="Couloux A."/>
            <person name="Denny R."/>
            <person name="Deshpande S."/>
            <person name="Dai X."/>
            <person name="Doyle J.J."/>
            <person name="Dudez A.M."/>
            <person name="Farmer A.D."/>
            <person name="Fouteau S."/>
            <person name="Franken C."/>
            <person name="Gibelin C."/>
            <person name="Gish J."/>
            <person name="Goldstein S."/>
            <person name="Gonzalez A.J."/>
            <person name="Green P.J."/>
            <person name="Hallab A."/>
            <person name="Hartog M."/>
            <person name="Hua A."/>
            <person name="Humphray S.J."/>
            <person name="Jeong D.H."/>
            <person name="Jing Y."/>
            <person name="Jocker A."/>
            <person name="Kenton S.M."/>
            <person name="Kim D.J."/>
            <person name="Klee K."/>
            <person name="Lai H."/>
            <person name="Lang C."/>
            <person name="Lin S."/>
            <person name="Macmil S.L."/>
            <person name="Magdelenat G."/>
            <person name="Matthews L."/>
            <person name="McCorrison J."/>
            <person name="Monaghan E.L."/>
            <person name="Mun J.H."/>
            <person name="Najar F.Z."/>
            <person name="Nicholson C."/>
            <person name="Noirot C."/>
            <person name="O'Bleness M."/>
            <person name="Paule C.R."/>
            <person name="Poulain J."/>
            <person name="Prion F."/>
            <person name="Qin B."/>
            <person name="Qu C."/>
            <person name="Retzel E.F."/>
            <person name="Riddle C."/>
            <person name="Sallet E."/>
            <person name="Samain S."/>
            <person name="Samson N."/>
            <person name="Sanders I."/>
            <person name="Saurat O."/>
            <person name="Scarpelli C."/>
            <person name="Schiex T."/>
            <person name="Segurens B."/>
            <person name="Severin A.J."/>
            <person name="Sherrier D.J."/>
            <person name="Shi R."/>
            <person name="Sims S."/>
            <person name="Singer S.R."/>
            <person name="Sinharoy S."/>
            <person name="Sterck L."/>
            <person name="Viollet A."/>
            <person name="Wang B.B."/>
            <person name="Wang K."/>
            <person name="Wang M."/>
            <person name="Wang X."/>
            <person name="Warfsmann J."/>
            <person name="Weissenbach J."/>
            <person name="White D.D."/>
            <person name="White J.D."/>
            <person name="Wiley G.B."/>
            <person name="Wincker P."/>
            <person name="Xing Y."/>
            <person name="Yang L."/>
            <person name="Yao Z."/>
            <person name="Ying F."/>
            <person name="Zhai J."/>
            <person name="Zhou L."/>
            <person name="Zuber A."/>
            <person name="Denarie J."/>
            <person name="Dixon R.A."/>
            <person name="May G.D."/>
            <person name="Schwartz D.C."/>
            <person name="Rogers J."/>
            <person name="Quetier F."/>
            <person name="Town C.D."/>
            <person name="Roe B.A."/>
        </authorList>
    </citation>
    <scope>NUCLEOTIDE SEQUENCE [LARGE SCALE GENOMIC DNA]</scope>
    <source>
        <strain evidence="10">A17</strain>
        <strain evidence="12 13">cv. Jemalong A17</strain>
    </source>
</reference>
<evidence type="ECO:0000256" key="3">
    <source>
        <dbReference type="ARBA" id="ARBA00022692"/>
    </source>
</evidence>